<evidence type="ECO:0000256" key="2">
    <source>
        <dbReference type="ARBA" id="ARBA00022801"/>
    </source>
</evidence>
<feature type="domain" description="HIT" evidence="9">
    <location>
        <begin position="7"/>
        <end position="114"/>
    </location>
</feature>
<dbReference type="Pfam" id="PF01230">
    <property type="entry name" value="HIT"/>
    <property type="match status" value="1"/>
</dbReference>
<keyword evidence="11" id="KW-1185">Reference proteome</keyword>
<comment type="catalytic activity">
    <reaction evidence="7">
        <text>P(1),P(3)-bis(5'-adenosyl) triphosphate + H2O = AMP + ADP + 2 H(+)</text>
        <dbReference type="Rhea" id="RHEA:13893"/>
        <dbReference type="ChEBI" id="CHEBI:15377"/>
        <dbReference type="ChEBI" id="CHEBI:15378"/>
        <dbReference type="ChEBI" id="CHEBI:58529"/>
        <dbReference type="ChEBI" id="CHEBI:456215"/>
        <dbReference type="ChEBI" id="CHEBI:456216"/>
        <dbReference type="EC" id="3.6.1.29"/>
    </reaction>
</comment>
<dbReference type="PANTHER" id="PTHR46243:SF1">
    <property type="entry name" value="BIS(5'-ADENOSYL)-TRIPHOSPHATASE"/>
    <property type="match status" value="1"/>
</dbReference>
<feature type="binding site" evidence="4">
    <location>
        <position position="103"/>
    </location>
    <ligand>
        <name>substrate</name>
    </ligand>
</feature>
<proteinExistence type="predicted"/>
<keyword evidence="1 7" id="KW-0547">Nucleotide-binding</keyword>
<feature type="binding site" evidence="4">
    <location>
        <begin position="94"/>
        <end position="97"/>
    </location>
    <ligand>
        <name>substrate</name>
    </ligand>
</feature>
<dbReference type="Gene3D" id="3.30.428.10">
    <property type="entry name" value="HIT-like"/>
    <property type="match status" value="1"/>
</dbReference>
<feature type="short sequence motif" description="Histidine triad motif" evidence="6">
    <location>
        <begin position="99"/>
        <end position="103"/>
    </location>
</feature>
<reference evidence="10" key="1">
    <citation type="submission" date="2022-10" db="EMBL/GenBank/DDBJ databases">
        <title>Tapping the CABI collections for fungal endophytes: first genome assemblies for Collariella, Neodidymelliopsis, Ascochyta clinopodiicola, Didymella pomorum, Didymosphaeria variabile, Neocosmospora piperis and Neocucurbitaria cava.</title>
        <authorList>
            <person name="Hill R."/>
        </authorList>
    </citation>
    <scope>NUCLEOTIDE SEQUENCE</scope>
    <source>
        <strain evidence="10">IMI 356815</strain>
    </source>
</reference>
<dbReference type="GeneID" id="80904088"/>
<gene>
    <name evidence="10" type="primary">HNT2</name>
    <name evidence="10" type="ORF">N0V89_000558</name>
</gene>
<name>A0A9W8XXM4_9PLEO</name>
<organism evidence="10 11">
    <name type="scientific">Didymosphaeria variabile</name>
    <dbReference type="NCBI Taxonomy" id="1932322"/>
    <lineage>
        <taxon>Eukaryota</taxon>
        <taxon>Fungi</taxon>
        <taxon>Dikarya</taxon>
        <taxon>Ascomycota</taxon>
        <taxon>Pezizomycotina</taxon>
        <taxon>Dothideomycetes</taxon>
        <taxon>Pleosporomycetidae</taxon>
        <taxon>Pleosporales</taxon>
        <taxon>Massarineae</taxon>
        <taxon>Didymosphaeriaceae</taxon>
        <taxon>Didymosphaeria</taxon>
    </lineage>
</organism>
<dbReference type="AlphaFoldDB" id="A0A9W8XXM4"/>
<dbReference type="PROSITE" id="PS51084">
    <property type="entry name" value="HIT_2"/>
    <property type="match status" value="1"/>
</dbReference>
<comment type="cofactor">
    <cofactor evidence="7">
        <name>Mn(2+)</name>
        <dbReference type="ChEBI" id="CHEBI:29035"/>
    </cofactor>
</comment>
<sequence>MPPLTTDAIKFGAFVVTNQVFHLTPLSYALVNLKPLLPGHVLVSPRRIVPRFNDLSAAEVQDLFLTVQRVSRTIERVFDASALNIAIQDGQDAGQSVPHVHAHIIPRKKHDLPEPDAIYEMMESEDGDLARQLRKRDEGDVKRGRFPAVDADEHRKPRSEEDMNKEAEWLFEEMARTDERE</sequence>
<evidence type="ECO:0000256" key="6">
    <source>
        <dbReference type="PROSITE-ProRule" id="PRU00464"/>
    </source>
</evidence>
<accession>A0A9W8XXM4</accession>
<dbReference type="InterPro" id="IPR011146">
    <property type="entry name" value="HIT-like"/>
</dbReference>
<dbReference type="CDD" id="cd01275">
    <property type="entry name" value="FHIT"/>
    <property type="match status" value="1"/>
</dbReference>
<keyword evidence="2 7" id="KW-0378">Hydrolase</keyword>
<dbReference type="Proteomes" id="UP001140513">
    <property type="component" value="Unassembled WGS sequence"/>
</dbReference>
<feature type="compositionally biased region" description="Basic and acidic residues" evidence="8">
    <location>
        <begin position="133"/>
        <end position="143"/>
    </location>
</feature>
<dbReference type="PANTHER" id="PTHR46243">
    <property type="entry name" value="BIS(5'-ADENOSYL)-TRIPHOSPHATASE"/>
    <property type="match status" value="1"/>
</dbReference>
<evidence type="ECO:0000256" key="8">
    <source>
        <dbReference type="SAM" id="MobiDB-lite"/>
    </source>
</evidence>
<dbReference type="OrthoDB" id="680339at2759"/>
<evidence type="ECO:0000313" key="11">
    <source>
        <dbReference type="Proteomes" id="UP001140513"/>
    </source>
</evidence>
<feature type="active site" description="Tele-AMP-histidine intermediate" evidence="3">
    <location>
        <position position="101"/>
    </location>
</feature>
<dbReference type="GO" id="GO:0000166">
    <property type="term" value="F:nucleotide binding"/>
    <property type="evidence" value="ECO:0007669"/>
    <property type="project" value="UniProtKB-KW"/>
</dbReference>
<dbReference type="InterPro" id="IPR036265">
    <property type="entry name" value="HIT-like_sf"/>
</dbReference>
<dbReference type="InterPro" id="IPR039383">
    <property type="entry name" value="FHIT"/>
</dbReference>
<feature type="binding site" evidence="4">
    <location>
        <position position="88"/>
    </location>
    <ligand>
        <name>substrate</name>
    </ligand>
</feature>
<dbReference type="EMBL" id="JAPEUX010000001">
    <property type="protein sequence ID" value="KAJ4359999.1"/>
    <property type="molecule type" value="Genomic_DNA"/>
</dbReference>
<feature type="binding site" evidence="4">
    <location>
        <position position="32"/>
    </location>
    <ligand>
        <name>substrate</name>
    </ligand>
</feature>
<dbReference type="SUPFAM" id="SSF54197">
    <property type="entry name" value="HIT-like"/>
    <property type="match status" value="1"/>
</dbReference>
<feature type="site" description="Important for induction of apoptosis" evidence="5">
    <location>
        <position position="119"/>
    </location>
</feature>
<feature type="region of interest" description="Disordered" evidence="8">
    <location>
        <begin position="133"/>
        <end position="167"/>
    </location>
</feature>
<dbReference type="InterPro" id="IPR051884">
    <property type="entry name" value="Bis(5'-adenosyl)-TPase_reg"/>
</dbReference>
<feature type="compositionally biased region" description="Basic and acidic residues" evidence="8">
    <location>
        <begin position="151"/>
        <end position="167"/>
    </location>
</feature>
<protein>
    <recommendedName>
        <fullName evidence="7">Bis(5'-adenosyl)-triphosphatase</fullName>
        <ecNumber evidence="7">3.6.1.29</ecNumber>
    </recommendedName>
</protein>
<evidence type="ECO:0000256" key="4">
    <source>
        <dbReference type="PIRSR" id="PIRSR639383-2"/>
    </source>
</evidence>
<evidence type="ECO:0000259" key="9">
    <source>
        <dbReference type="PROSITE" id="PS51084"/>
    </source>
</evidence>
<evidence type="ECO:0000256" key="7">
    <source>
        <dbReference type="RuleBase" id="RU366076"/>
    </source>
</evidence>
<dbReference type="GO" id="GO:0047710">
    <property type="term" value="F:bis(5'-adenosyl)-triphosphatase activity"/>
    <property type="evidence" value="ECO:0007669"/>
    <property type="project" value="UniProtKB-UniRule"/>
</dbReference>
<dbReference type="FunFam" id="3.30.428.10:FF:000011">
    <property type="entry name" value="Fragile histidine triad"/>
    <property type="match status" value="1"/>
</dbReference>
<evidence type="ECO:0000313" key="10">
    <source>
        <dbReference type="EMBL" id="KAJ4359999.1"/>
    </source>
</evidence>
<dbReference type="RefSeq" id="XP_056076201.1">
    <property type="nucleotide sequence ID" value="XM_056209379.1"/>
</dbReference>
<evidence type="ECO:0000256" key="3">
    <source>
        <dbReference type="PIRSR" id="PIRSR639383-1"/>
    </source>
</evidence>
<evidence type="ECO:0000256" key="1">
    <source>
        <dbReference type="ARBA" id="ARBA00022741"/>
    </source>
</evidence>
<dbReference type="EC" id="3.6.1.29" evidence="7"/>
<evidence type="ECO:0000256" key="5">
    <source>
        <dbReference type="PIRSR" id="PIRSR639383-3"/>
    </source>
</evidence>
<comment type="caution">
    <text evidence="10">The sequence shown here is derived from an EMBL/GenBank/DDBJ whole genome shotgun (WGS) entry which is preliminary data.</text>
</comment>